<dbReference type="Gene3D" id="3.30.70.1070">
    <property type="entry name" value="Sporulation related repeat"/>
    <property type="match status" value="1"/>
</dbReference>
<evidence type="ECO:0000256" key="5">
    <source>
        <dbReference type="RuleBase" id="RU003495"/>
    </source>
</evidence>
<keyword evidence="3 4" id="KW-0961">Cell wall biogenesis/degradation</keyword>
<dbReference type="InterPro" id="IPR009009">
    <property type="entry name" value="RlpA-like_DPBB"/>
</dbReference>
<dbReference type="SUPFAM" id="SSF50685">
    <property type="entry name" value="Barwin-like endoglucanases"/>
    <property type="match status" value="1"/>
</dbReference>
<dbReference type="Proteomes" id="UP000007257">
    <property type="component" value="Chromosome"/>
</dbReference>
<comment type="similarity">
    <text evidence="4 5">Belongs to the RlpA family.</text>
</comment>
<evidence type="ECO:0000256" key="3">
    <source>
        <dbReference type="ARBA" id="ARBA00023316"/>
    </source>
</evidence>
<organism evidence="8 9">
    <name type="scientific">Rahnella sp. (strain Y9602)</name>
    <dbReference type="NCBI Taxonomy" id="2703885"/>
    <lineage>
        <taxon>Bacteria</taxon>
        <taxon>Pseudomonadati</taxon>
        <taxon>Pseudomonadota</taxon>
        <taxon>Gammaproteobacteria</taxon>
        <taxon>Enterobacterales</taxon>
        <taxon>Yersiniaceae</taxon>
        <taxon>Rahnella</taxon>
    </lineage>
</organism>
<feature type="compositionally biased region" description="Polar residues" evidence="6">
    <location>
        <begin position="241"/>
        <end position="255"/>
    </location>
</feature>
<evidence type="ECO:0000256" key="2">
    <source>
        <dbReference type="ARBA" id="ARBA00023239"/>
    </source>
</evidence>
<keyword evidence="1" id="KW-0732">Signal</keyword>
<dbReference type="Gene3D" id="2.40.40.10">
    <property type="entry name" value="RlpA-like domain"/>
    <property type="match status" value="1"/>
</dbReference>
<dbReference type="InterPro" id="IPR007730">
    <property type="entry name" value="SPOR-like_dom"/>
</dbReference>
<dbReference type="SUPFAM" id="SSF110997">
    <property type="entry name" value="Sporulation related repeat"/>
    <property type="match status" value="1"/>
</dbReference>
<reference evidence="8 9" key="2">
    <citation type="journal article" date="2012" name="J. Bacteriol.">
        <title>Complete Genome Sequence of Rahnella sp. Strain Y9602, a Gammaproteobacterium Isolate from Metal- and Radionuclide-Contaminated Soil.</title>
        <authorList>
            <person name="Martinez R.J."/>
            <person name="Bruce D."/>
            <person name="Detter C."/>
            <person name="Goodwin L.A."/>
            <person name="Han J."/>
            <person name="Han C.S."/>
            <person name="Held B."/>
            <person name="Land M.L."/>
            <person name="Mikhailova N."/>
            <person name="Nolan M."/>
            <person name="Pennacchio L."/>
            <person name="Pitluck S."/>
            <person name="Tapia R."/>
            <person name="Woyke T."/>
            <person name="Sobecky P.A."/>
        </authorList>
    </citation>
    <scope>NUCLEOTIDE SEQUENCE [LARGE SCALE GENOMIC DNA]</scope>
    <source>
        <strain evidence="8 9">Y9602</strain>
    </source>
</reference>
<protein>
    <recommendedName>
        <fullName evidence="4">Endolytic peptidoglycan transglycosylase RlpA</fullName>
        <ecNumber evidence="4">4.2.2.-</ecNumber>
    </recommendedName>
</protein>
<dbReference type="GO" id="GO:0042834">
    <property type="term" value="F:peptidoglycan binding"/>
    <property type="evidence" value="ECO:0007669"/>
    <property type="project" value="InterPro"/>
</dbReference>
<dbReference type="OrthoDB" id="9779128at2"/>
<keyword evidence="2 4" id="KW-0456">Lyase</keyword>
<keyword evidence="4" id="KW-0472">Membrane</keyword>
<dbReference type="GO" id="GO:0009279">
    <property type="term" value="C:cell outer membrane"/>
    <property type="evidence" value="ECO:0007669"/>
    <property type="project" value="TreeGrafter"/>
</dbReference>
<evidence type="ECO:0000313" key="9">
    <source>
        <dbReference type="Proteomes" id="UP000007257"/>
    </source>
</evidence>
<dbReference type="InterPro" id="IPR012997">
    <property type="entry name" value="RplA"/>
</dbReference>
<dbReference type="NCBIfam" id="NF007953">
    <property type="entry name" value="PRK10672.1"/>
    <property type="match status" value="1"/>
</dbReference>
<feature type="domain" description="SPOR" evidence="7">
    <location>
        <begin position="306"/>
        <end position="382"/>
    </location>
</feature>
<evidence type="ECO:0000256" key="1">
    <source>
        <dbReference type="ARBA" id="ARBA00022729"/>
    </source>
</evidence>
<evidence type="ECO:0000256" key="4">
    <source>
        <dbReference type="HAMAP-Rule" id="MF_02071"/>
    </source>
</evidence>
<dbReference type="GO" id="GO:0008932">
    <property type="term" value="F:lytic endotransglycosylase activity"/>
    <property type="evidence" value="ECO:0007669"/>
    <property type="project" value="UniProtKB-UniRule"/>
</dbReference>
<feature type="compositionally biased region" description="Polar residues" evidence="6">
    <location>
        <begin position="199"/>
        <end position="230"/>
    </location>
</feature>
<dbReference type="Pfam" id="PF03330">
    <property type="entry name" value="DPBB_1"/>
    <property type="match status" value="1"/>
</dbReference>
<dbReference type="HOGENOM" id="CLU_042923_3_0_6"/>
<dbReference type="GO" id="GO:0000270">
    <property type="term" value="P:peptidoglycan metabolic process"/>
    <property type="evidence" value="ECO:0007669"/>
    <property type="project" value="UniProtKB-UniRule"/>
</dbReference>
<feature type="region of interest" description="Disordered" evidence="6">
    <location>
        <begin position="194"/>
        <end position="263"/>
    </location>
</feature>
<evidence type="ECO:0000256" key="6">
    <source>
        <dbReference type="SAM" id="MobiDB-lite"/>
    </source>
</evidence>
<name>A0A0H3FFJ2_RAHSY</name>
<dbReference type="EMBL" id="CP002505">
    <property type="protein sequence ID" value="ADW74802.1"/>
    <property type="molecule type" value="Genomic_DNA"/>
</dbReference>
<dbReference type="eggNOG" id="COG0797">
    <property type="taxonomic scope" value="Bacteria"/>
</dbReference>
<dbReference type="NCBIfam" id="TIGR00413">
    <property type="entry name" value="rlpA"/>
    <property type="match status" value="1"/>
</dbReference>
<dbReference type="GO" id="GO:0071555">
    <property type="term" value="P:cell wall organization"/>
    <property type="evidence" value="ECO:0007669"/>
    <property type="project" value="UniProtKB-KW"/>
</dbReference>
<comment type="function">
    <text evidence="4">Lytic transglycosylase with a strong preference for naked glycan strands that lack stem peptides.</text>
</comment>
<dbReference type="PROSITE" id="PS51724">
    <property type="entry name" value="SPOR"/>
    <property type="match status" value="1"/>
</dbReference>
<dbReference type="KEGG" id="rah:Rahaq_3208"/>
<dbReference type="AlphaFoldDB" id="A0A0H3FFJ2"/>
<dbReference type="EC" id="4.2.2.-" evidence="4"/>
<comment type="subcellular location">
    <subcellularLocation>
        <location evidence="4">Cell membrane</location>
        <topology evidence="4">Lipid-anchor</topology>
    </subcellularLocation>
</comment>
<keyword evidence="4 8" id="KW-0449">Lipoprotein</keyword>
<evidence type="ECO:0000313" key="8">
    <source>
        <dbReference type="EMBL" id="ADW74802.1"/>
    </source>
</evidence>
<sequence length="383" mass="39830" precursor="true">MRKEWLGAVIIGLLLSGCATEDTQQQQPAPQQAYNGPVVEIGGADPRYEPYNQGTMQDYTVNGKTYKIIKDPSNFSQVGQAAWYSQENGGNTTALGEEFDPTAMTAAHPTLPIPSYVRVTNMATGRMLVVRVNDRGPYVPGKIIDLSQAAADRLNLTNSTKVRIDFINVAPDGTLSGPGTIGTTVAKQSYALPSRPSLGASNMGTPTLTAEPANTSDVRPISNSTLSNPNAAPLTNDEDNNGTVASAPAATTMSGNSGGGGFLSAPTPLRQGVLEGSEPVTAPVAVASAAPVAAAAASAAPAHTTAIPSSGFMVQVGALSNPQNAQLWQKSLSQRFSVPGKVQANGSTYRVQLGPFSTRQQAEQLKQRLASEAQQQSFVTAGM</sequence>
<dbReference type="Pfam" id="PF05036">
    <property type="entry name" value="SPOR"/>
    <property type="match status" value="1"/>
</dbReference>
<dbReference type="PANTHER" id="PTHR34183:SF1">
    <property type="entry name" value="ENDOLYTIC PEPTIDOGLYCAN TRANSGLYCOSYLASE RLPA"/>
    <property type="match status" value="1"/>
</dbReference>
<evidence type="ECO:0000259" key="7">
    <source>
        <dbReference type="PROSITE" id="PS51724"/>
    </source>
</evidence>
<dbReference type="CDD" id="cd22268">
    <property type="entry name" value="DPBB_RlpA-like"/>
    <property type="match status" value="1"/>
</dbReference>
<dbReference type="PANTHER" id="PTHR34183">
    <property type="entry name" value="ENDOLYTIC PEPTIDOGLYCAN TRANSGLYCOSYLASE RLPA"/>
    <property type="match status" value="1"/>
</dbReference>
<accession>A0A0H3FFJ2</accession>
<reference evidence="9" key="1">
    <citation type="submission" date="2011-01" db="EMBL/GenBank/DDBJ databases">
        <title>Complete sequence of chromosome of Rahnella sp. Y9602.</title>
        <authorList>
            <consortium name="US DOE Joint Genome Institute"/>
            <person name="Lucas S."/>
            <person name="Copeland A."/>
            <person name="Lapidus A."/>
            <person name="Cheng J.-F."/>
            <person name="Goodwin L."/>
            <person name="Pitluck S."/>
            <person name="Lu M."/>
            <person name="Detter J.C."/>
            <person name="Han C."/>
            <person name="Tapia R."/>
            <person name="Land M."/>
            <person name="Hauser L."/>
            <person name="Kyrpides N."/>
            <person name="Ivanova N."/>
            <person name="Ovchinnikova G."/>
            <person name="Pagani I."/>
            <person name="Sobecky P.A."/>
            <person name="Martinez R.J."/>
            <person name="Woyke T."/>
        </authorList>
    </citation>
    <scope>NUCLEOTIDE SEQUENCE [LARGE SCALE GENOMIC DNA]</scope>
    <source>
        <strain evidence="9">Y9602</strain>
    </source>
</reference>
<keyword evidence="4" id="KW-0564">Palmitate</keyword>
<keyword evidence="4" id="KW-1003">Cell membrane</keyword>
<dbReference type="InterPro" id="IPR034718">
    <property type="entry name" value="RlpA"/>
</dbReference>
<dbReference type="GO" id="GO:0005886">
    <property type="term" value="C:plasma membrane"/>
    <property type="evidence" value="ECO:0007669"/>
    <property type="project" value="UniProtKB-SubCell"/>
</dbReference>
<dbReference type="InterPro" id="IPR036680">
    <property type="entry name" value="SPOR-like_sf"/>
</dbReference>
<gene>
    <name evidence="4" type="primary">rlpA</name>
    <name evidence="8" type="ordered locus">Rahaq_3208</name>
</gene>
<proteinExistence type="inferred from homology"/>
<dbReference type="PROSITE" id="PS51257">
    <property type="entry name" value="PROKAR_LIPOPROTEIN"/>
    <property type="match status" value="1"/>
</dbReference>
<dbReference type="InterPro" id="IPR036908">
    <property type="entry name" value="RlpA-like_sf"/>
</dbReference>
<dbReference type="RefSeq" id="WP_013576498.1">
    <property type="nucleotide sequence ID" value="NC_015061.1"/>
</dbReference>
<dbReference type="HAMAP" id="MF_02071">
    <property type="entry name" value="RlpA"/>
    <property type="match status" value="1"/>
</dbReference>